<dbReference type="AlphaFoldDB" id="A0A5B2WR66"/>
<sequence>MTTTAPGLSERAVRAAHAHRTADPDGFSRRHDPDQWNRWARRARVARTIAAALQVSVDTVLVTDDPHHQYPTRTGPVPGDLITVTDPVTGRAWRFIPDFTTPGDGWLLLDQCPDCATEVPLTRIATLSDLGDYLDPDGDAPIADEARDDSNHQPDCALVLPTLGQLTTSNPET</sequence>
<protein>
    <submittedName>
        <fullName evidence="2">Uncharacterized protein</fullName>
    </submittedName>
</protein>
<comment type="caution">
    <text evidence="2">The sequence shown here is derived from an EMBL/GenBank/DDBJ whole genome shotgun (WGS) entry which is preliminary data.</text>
</comment>
<evidence type="ECO:0000256" key="1">
    <source>
        <dbReference type="SAM" id="MobiDB-lite"/>
    </source>
</evidence>
<feature type="region of interest" description="Disordered" evidence="1">
    <location>
        <begin position="1"/>
        <end position="32"/>
    </location>
</feature>
<gene>
    <name evidence="2" type="ORF">F0L68_33355</name>
</gene>
<reference evidence="2 3" key="1">
    <citation type="submission" date="2019-09" db="EMBL/GenBank/DDBJ databases">
        <title>Goodfellowia gen. nov., a new genus of the Pseudonocardineae related to Actinoalloteichus, containing Goodfellowia coeruleoviolacea gen. nov., comb. nov. gen. nov., comb. nov.</title>
        <authorList>
            <person name="Labeda D."/>
        </authorList>
    </citation>
    <scope>NUCLEOTIDE SEQUENCE [LARGE SCALE GENOMIC DNA]</scope>
    <source>
        <strain evidence="2 3">AN110305</strain>
    </source>
</reference>
<dbReference type="OrthoDB" id="3619067at2"/>
<dbReference type="Proteomes" id="UP000323454">
    <property type="component" value="Unassembled WGS sequence"/>
</dbReference>
<evidence type="ECO:0000313" key="2">
    <source>
        <dbReference type="EMBL" id="KAA2253300.1"/>
    </source>
</evidence>
<dbReference type="RefSeq" id="WP_149853865.1">
    <property type="nucleotide sequence ID" value="NZ_VUOB01000067.1"/>
</dbReference>
<keyword evidence="3" id="KW-1185">Reference proteome</keyword>
<accession>A0A5B2WR66</accession>
<name>A0A5B2WR66_9PSEU</name>
<feature type="compositionally biased region" description="Basic and acidic residues" evidence="1">
    <location>
        <begin position="20"/>
        <end position="32"/>
    </location>
</feature>
<reference evidence="2 3" key="2">
    <citation type="submission" date="2019-09" db="EMBL/GenBank/DDBJ databases">
        <authorList>
            <person name="Jin C."/>
        </authorList>
    </citation>
    <scope>NUCLEOTIDE SEQUENCE [LARGE SCALE GENOMIC DNA]</scope>
    <source>
        <strain evidence="2 3">AN110305</strain>
    </source>
</reference>
<feature type="region of interest" description="Disordered" evidence="1">
    <location>
        <begin position="136"/>
        <end position="156"/>
    </location>
</feature>
<dbReference type="EMBL" id="VUOB01000067">
    <property type="protein sequence ID" value="KAA2253300.1"/>
    <property type="molecule type" value="Genomic_DNA"/>
</dbReference>
<evidence type="ECO:0000313" key="3">
    <source>
        <dbReference type="Proteomes" id="UP000323454"/>
    </source>
</evidence>
<organism evidence="2 3">
    <name type="scientific">Solihabitans fulvus</name>
    <dbReference type="NCBI Taxonomy" id="1892852"/>
    <lineage>
        <taxon>Bacteria</taxon>
        <taxon>Bacillati</taxon>
        <taxon>Actinomycetota</taxon>
        <taxon>Actinomycetes</taxon>
        <taxon>Pseudonocardiales</taxon>
        <taxon>Pseudonocardiaceae</taxon>
        <taxon>Solihabitans</taxon>
    </lineage>
</organism>
<proteinExistence type="predicted"/>